<dbReference type="GO" id="GO:0008017">
    <property type="term" value="F:microtubule binding"/>
    <property type="evidence" value="ECO:0007669"/>
    <property type="project" value="TreeGrafter"/>
</dbReference>
<feature type="compositionally biased region" description="Polar residues" evidence="1">
    <location>
        <begin position="637"/>
        <end position="648"/>
    </location>
</feature>
<sequence>MNMELEAPSRELKMIRVAGGNSVFGVHAAKVDMEPSEEELVDYSSKFPEAMEEPKARPEPASYQEDDVPRVYCTEGTPRHISRASSAGDLSGGDKRRQPETIHEQDEVKLASHTATANATPQVWSRSSSPSSLSSFCLNGQPVDDAHSVISEFSRQPSGIISPSDLPDSPGQTMPPSPNDRRRNPSVYTSGSEQSKQFRNSGHSRHSTQHVAKFADYGYLHQTVHEGNSQQPQSSHFTPISIDETKMEATTSIPPLVRPHPEPRQMRTYADSKMVGDPYMQEDSLHNYRTEDTPANLSAATSFSDLSSICPKSDYHGPVPRPRCRKPVTPLPLSPGNSQMPLETAHAPDLFNTLGQPDIVIQRAINAGNPQEQQQPPQQQQHQQHLQPQQKKGVSERSFDDQKPESSYSWKPRTFPRKVRQNPAVNPDESFAHGNANKSMPDLNKDGEDNQDSDSNSEDDELLRQVINRGRPARSNNSSSLVGNKPISPAAKTQKNGPDREVSSDSESDSQEIIDELIKAGRPASRGHRHCMIINDLSLDPRDPRGYQASADKLKQDKLKSARSMENLNSPSRTVKKGSTNFRVREQPLRGAEGAIPKQNITRAQSMKSNKSLGYDQMHDRRQTKTPDPSDMLTRCDPSTSHMFQNKPVSKVSPMRSQTQHRDQPSTSFATNKVCHGVGNDVSPKQVLLSPVRNSVRQSSKTCLKRTTEPAAGENSESSGEEYPPRPPKPPQYRAPPRPADFPTSEVIGSSPELINTSTPDIIPSISRANGVPAVHDDLATVQPLKAAEENNNIHNEDKVQIPPEPPEDCGNITVLSFKFTDSNRTYTRRFLRTNQFHSVVNYLHCKGFPPNKYKIVTSGLFMLKREVTENCFGKTLVELKMVPKKTLTVRPR</sequence>
<evidence type="ECO:0008006" key="4">
    <source>
        <dbReference type="Google" id="ProtNLM"/>
    </source>
</evidence>
<dbReference type="GO" id="GO:0090090">
    <property type="term" value="P:negative regulation of canonical Wnt signaling pathway"/>
    <property type="evidence" value="ECO:0007669"/>
    <property type="project" value="TreeGrafter"/>
</dbReference>
<feature type="compositionally biased region" description="Low complexity" evidence="1">
    <location>
        <begin position="370"/>
        <end position="390"/>
    </location>
</feature>
<feature type="compositionally biased region" description="Low complexity" evidence="1">
    <location>
        <begin position="125"/>
        <end position="135"/>
    </location>
</feature>
<dbReference type="GO" id="GO:0030877">
    <property type="term" value="C:beta-catenin destruction complex"/>
    <property type="evidence" value="ECO:0007669"/>
    <property type="project" value="TreeGrafter"/>
</dbReference>
<comment type="caution">
    <text evidence="2">The sequence shown here is derived from an EMBL/GenBank/DDBJ whole genome shotgun (WGS) entry which is preliminary data.</text>
</comment>
<dbReference type="GO" id="GO:0016342">
    <property type="term" value="C:catenin complex"/>
    <property type="evidence" value="ECO:0007669"/>
    <property type="project" value="TreeGrafter"/>
</dbReference>
<feature type="compositionally biased region" description="Basic and acidic residues" evidence="1">
    <location>
        <begin position="393"/>
        <end position="404"/>
    </location>
</feature>
<dbReference type="OrthoDB" id="1920064at2759"/>
<dbReference type="GO" id="GO:0045295">
    <property type="term" value="F:gamma-catenin binding"/>
    <property type="evidence" value="ECO:0007669"/>
    <property type="project" value="TreeGrafter"/>
</dbReference>
<feature type="region of interest" description="Disordered" evidence="1">
    <location>
        <begin position="316"/>
        <end position="343"/>
    </location>
</feature>
<evidence type="ECO:0000256" key="1">
    <source>
        <dbReference type="SAM" id="MobiDB-lite"/>
    </source>
</evidence>
<dbReference type="EMBL" id="MNPL01000820">
    <property type="protein sequence ID" value="OQR79681.1"/>
    <property type="molecule type" value="Genomic_DNA"/>
</dbReference>
<proteinExistence type="predicted"/>
<evidence type="ECO:0000313" key="3">
    <source>
        <dbReference type="Proteomes" id="UP000192247"/>
    </source>
</evidence>
<feature type="region of interest" description="Disordered" evidence="1">
    <location>
        <begin position="47"/>
        <end position="212"/>
    </location>
</feature>
<protein>
    <recommendedName>
        <fullName evidence="4">UBX domain-containing protein</fullName>
    </recommendedName>
</protein>
<dbReference type="GO" id="GO:0016477">
    <property type="term" value="P:cell migration"/>
    <property type="evidence" value="ECO:0007669"/>
    <property type="project" value="TreeGrafter"/>
</dbReference>
<name>A0A1V9Y1V0_9ACAR</name>
<feature type="compositionally biased region" description="Pro residues" evidence="1">
    <location>
        <begin position="725"/>
        <end position="740"/>
    </location>
</feature>
<dbReference type="Gene3D" id="3.10.20.90">
    <property type="entry name" value="Phosphatidylinositol 3-kinase Catalytic Subunit, Chain A, domain 1"/>
    <property type="match status" value="1"/>
</dbReference>
<dbReference type="GO" id="GO:0007399">
    <property type="term" value="P:nervous system development"/>
    <property type="evidence" value="ECO:0007669"/>
    <property type="project" value="TreeGrafter"/>
</dbReference>
<dbReference type="AlphaFoldDB" id="A0A1V9Y1V0"/>
<feature type="compositionally biased region" description="Acidic residues" evidence="1">
    <location>
        <begin position="449"/>
        <end position="461"/>
    </location>
</feature>
<dbReference type="InterPro" id="IPR009223">
    <property type="entry name" value="APC_rpt"/>
</dbReference>
<accession>A0A1V9Y1V0</accession>
<dbReference type="PANTHER" id="PTHR12607:SF12">
    <property type="entry name" value="APC-LIKE, ISOFORM A-RELATED"/>
    <property type="match status" value="1"/>
</dbReference>
<feature type="region of interest" description="Disordered" evidence="1">
    <location>
        <begin position="369"/>
        <end position="511"/>
    </location>
</feature>
<dbReference type="Pfam" id="PF05923">
    <property type="entry name" value="APC_r"/>
    <property type="match status" value="2"/>
</dbReference>
<feature type="compositionally biased region" description="Polar residues" evidence="1">
    <location>
        <begin position="113"/>
        <end position="124"/>
    </location>
</feature>
<feature type="compositionally biased region" description="Polar residues" evidence="1">
    <location>
        <begin position="692"/>
        <end position="702"/>
    </location>
</feature>
<evidence type="ECO:0000313" key="2">
    <source>
        <dbReference type="EMBL" id="OQR79681.1"/>
    </source>
</evidence>
<dbReference type="STRING" id="418985.A0A1V9Y1V0"/>
<feature type="region of interest" description="Disordered" evidence="1">
    <location>
        <begin position="537"/>
        <end position="756"/>
    </location>
</feature>
<reference evidence="2 3" key="1">
    <citation type="journal article" date="2017" name="Gigascience">
        <title>Draft genome of the honey bee ectoparasitic mite, Tropilaelaps mercedesae, is shaped by the parasitic life history.</title>
        <authorList>
            <person name="Dong X."/>
            <person name="Armstrong S.D."/>
            <person name="Xia D."/>
            <person name="Makepeace B.L."/>
            <person name="Darby A.C."/>
            <person name="Kadowaki T."/>
        </authorList>
    </citation>
    <scope>NUCLEOTIDE SEQUENCE [LARGE SCALE GENOMIC DNA]</scope>
    <source>
        <strain evidence="2">Wuxi-XJTLU</strain>
    </source>
</reference>
<dbReference type="GO" id="GO:0008013">
    <property type="term" value="F:beta-catenin binding"/>
    <property type="evidence" value="ECO:0007669"/>
    <property type="project" value="InterPro"/>
</dbReference>
<dbReference type="GO" id="GO:0007026">
    <property type="term" value="P:negative regulation of microtubule depolymerization"/>
    <property type="evidence" value="ECO:0007669"/>
    <property type="project" value="TreeGrafter"/>
</dbReference>
<feature type="compositionally biased region" description="Polar residues" evidence="1">
    <location>
        <begin position="187"/>
        <end position="201"/>
    </location>
</feature>
<dbReference type="GO" id="GO:0016055">
    <property type="term" value="P:Wnt signaling pathway"/>
    <property type="evidence" value="ECO:0007669"/>
    <property type="project" value="InterPro"/>
</dbReference>
<dbReference type="InParanoid" id="A0A1V9Y1V0"/>
<feature type="compositionally biased region" description="Low complexity" evidence="1">
    <location>
        <begin position="709"/>
        <end position="722"/>
    </location>
</feature>
<dbReference type="InterPro" id="IPR029071">
    <property type="entry name" value="Ubiquitin-like_domsf"/>
</dbReference>
<dbReference type="GO" id="GO:0001708">
    <property type="term" value="P:cell fate specification"/>
    <property type="evidence" value="ECO:0007669"/>
    <property type="project" value="TreeGrafter"/>
</dbReference>
<dbReference type="InterPro" id="IPR026818">
    <property type="entry name" value="Apc_fam"/>
</dbReference>
<dbReference type="GO" id="GO:0007389">
    <property type="term" value="P:pattern specification process"/>
    <property type="evidence" value="ECO:0007669"/>
    <property type="project" value="TreeGrafter"/>
</dbReference>
<dbReference type="SUPFAM" id="SSF54236">
    <property type="entry name" value="Ubiquitin-like"/>
    <property type="match status" value="1"/>
</dbReference>
<gene>
    <name evidence="2" type="ORF">BIW11_05559</name>
</gene>
<feature type="compositionally biased region" description="Polar residues" evidence="1">
    <location>
        <begin position="151"/>
        <end position="161"/>
    </location>
</feature>
<dbReference type="GO" id="GO:0005881">
    <property type="term" value="C:cytoplasmic microtubule"/>
    <property type="evidence" value="ECO:0007669"/>
    <property type="project" value="TreeGrafter"/>
</dbReference>
<keyword evidence="3" id="KW-1185">Reference proteome</keyword>
<feature type="compositionally biased region" description="Polar residues" evidence="1">
    <location>
        <begin position="564"/>
        <end position="582"/>
    </location>
</feature>
<dbReference type="Proteomes" id="UP000192247">
    <property type="component" value="Unassembled WGS sequence"/>
</dbReference>
<feature type="compositionally biased region" description="Polar residues" evidence="1">
    <location>
        <begin position="599"/>
        <end position="612"/>
    </location>
</feature>
<feature type="compositionally biased region" description="Basic and acidic residues" evidence="1">
    <location>
        <begin position="92"/>
        <end position="110"/>
    </location>
</feature>
<dbReference type="PANTHER" id="PTHR12607">
    <property type="entry name" value="ADENOMATOUS POLYPOSIS COLI PROTEIN FAMILY"/>
    <property type="match status" value="1"/>
</dbReference>
<organism evidence="2 3">
    <name type="scientific">Tropilaelaps mercedesae</name>
    <dbReference type="NCBI Taxonomy" id="418985"/>
    <lineage>
        <taxon>Eukaryota</taxon>
        <taxon>Metazoa</taxon>
        <taxon>Ecdysozoa</taxon>
        <taxon>Arthropoda</taxon>
        <taxon>Chelicerata</taxon>
        <taxon>Arachnida</taxon>
        <taxon>Acari</taxon>
        <taxon>Parasitiformes</taxon>
        <taxon>Mesostigmata</taxon>
        <taxon>Gamasina</taxon>
        <taxon>Dermanyssoidea</taxon>
        <taxon>Laelapidae</taxon>
        <taxon>Tropilaelaps</taxon>
    </lineage>
</organism>